<comment type="similarity">
    <text evidence="3">Belongs to the methylenetetrahydrofolate reductase family.</text>
</comment>
<dbReference type="GO" id="GO:0005829">
    <property type="term" value="C:cytosol"/>
    <property type="evidence" value="ECO:0007669"/>
    <property type="project" value="InterPro"/>
</dbReference>
<keyword evidence="5" id="KW-0285">Flavoprotein</keyword>
<evidence type="ECO:0000256" key="10">
    <source>
        <dbReference type="ARBA" id="ARBA00034478"/>
    </source>
</evidence>
<dbReference type="Gene3D" id="3.20.20.220">
    <property type="match status" value="1"/>
</dbReference>
<dbReference type="InterPro" id="IPR003171">
    <property type="entry name" value="Mehydrof_redctse-like"/>
</dbReference>
<dbReference type="AlphaFoldDB" id="A0A6J7JFY3"/>
<dbReference type="SUPFAM" id="SSF51730">
    <property type="entry name" value="FAD-linked oxidoreductase"/>
    <property type="match status" value="1"/>
</dbReference>
<evidence type="ECO:0000256" key="2">
    <source>
        <dbReference type="ARBA" id="ARBA00004777"/>
    </source>
</evidence>
<dbReference type="CDD" id="cd00537">
    <property type="entry name" value="MTHFR"/>
    <property type="match status" value="1"/>
</dbReference>
<name>A0A6J7JFY3_9ZZZZ</name>
<comment type="pathway">
    <text evidence="10">Amino-acid biosynthesis; L-methionine biosynthesis via de novo pathway.</text>
</comment>
<evidence type="ECO:0000256" key="3">
    <source>
        <dbReference type="ARBA" id="ARBA00006743"/>
    </source>
</evidence>
<dbReference type="GO" id="GO:0009086">
    <property type="term" value="P:methionine biosynthetic process"/>
    <property type="evidence" value="ECO:0007669"/>
    <property type="project" value="UniProtKB-KW"/>
</dbReference>
<dbReference type="EMBL" id="CAFBMK010000249">
    <property type="protein sequence ID" value="CAB4941534.1"/>
    <property type="molecule type" value="Genomic_DNA"/>
</dbReference>
<keyword evidence="6" id="KW-0274">FAD</keyword>
<evidence type="ECO:0000256" key="5">
    <source>
        <dbReference type="ARBA" id="ARBA00022630"/>
    </source>
</evidence>
<dbReference type="EC" id="1.5.1.54" evidence="11"/>
<keyword evidence="8" id="KW-0520">NAD</keyword>
<keyword evidence="9" id="KW-0486">Methionine biosynthesis</keyword>
<dbReference type="Pfam" id="PF02219">
    <property type="entry name" value="MTHFR"/>
    <property type="match status" value="1"/>
</dbReference>
<sequence>MCGMRIDEIIETSADPTFSFEFFPPKTDEAEALLHDALETLRELSPSFVSVTYGAGGSSRDRTIKVVRNLRVEHGLEAMAHLTCVGATKDEIRTVLGQMRDAGIDNVLALRGDPPGGEEKFSPTPGGFASSPELTALVDEEFPFCVGGAAYPEPHPDARHDDDDVQTAKAKVEAGAKFLVTQIFYDNSDYFSFVGRLRDEGIDVPVIPGLMPITSIGQSRGFLKKIGARIPEGYRAELDAREDDPDAIKSLGISYATLQAAELLAQGAPGIHFITMNRSPATRAILATLRLHRPWERTPESPASTGGQPSLA</sequence>
<keyword evidence="4" id="KW-0028">Amino-acid biosynthesis</keyword>
<dbReference type="UniPathway" id="UPA00193"/>
<accession>A0A6J7JFY3</accession>
<comment type="cofactor">
    <cofactor evidence="1">
        <name>FAD</name>
        <dbReference type="ChEBI" id="CHEBI:57692"/>
    </cofactor>
</comment>
<dbReference type="GO" id="GO:0071949">
    <property type="term" value="F:FAD binding"/>
    <property type="evidence" value="ECO:0007669"/>
    <property type="project" value="TreeGrafter"/>
</dbReference>
<protein>
    <recommendedName>
        <fullName evidence="11">methylenetetrahydrofolate reductase (NADH)</fullName>
        <ecNumber evidence="11">1.5.1.54</ecNumber>
    </recommendedName>
</protein>
<reference evidence="12" key="1">
    <citation type="submission" date="2020-05" db="EMBL/GenBank/DDBJ databases">
        <authorList>
            <person name="Chiriac C."/>
            <person name="Salcher M."/>
            <person name="Ghai R."/>
            <person name="Kavagutti S V."/>
        </authorList>
    </citation>
    <scope>NUCLEOTIDE SEQUENCE</scope>
</reference>
<dbReference type="GO" id="GO:0106312">
    <property type="term" value="F:methylenetetrahydrofolate reductase (NADH) activity"/>
    <property type="evidence" value="ECO:0007669"/>
    <property type="project" value="UniProtKB-EC"/>
</dbReference>
<keyword evidence="7" id="KW-0560">Oxidoreductase</keyword>
<evidence type="ECO:0000256" key="8">
    <source>
        <dbReference type="ARBA" id="ARBA00023027"/>
    </source>
</evidence>
<evidence type="ECO:0000256" key="6">
    <source>
        <dbReference type="ARBA" id="ARBA00022827"/>
    </source>
</evidence>
<dbReference type="PANTHER" id="PTHR45754:SF3">
    <property type="entry name" value="METHYLENETETRAHYDROFOLATE REDUCTASE (NADPH)"/>
    <property type="match status" value="1"/>
</dbReference>
<dbReference type="InterPro" id="IPR004620">
    <property type="entry name" value="MTHF_reductase_bac"/>
</dbReference>
<dbReference type="GO" id="GO:0035999">
    <property type="term" value="P:tetrahydrofolate interconversion"/>
    <property type="evidence" value="ECO:0007669"/>
    <property type="project" value="UniProtKB-UniPathway"/>
</dbReference>
<gene>
    <name evidence="12" type="ORF">UFOPK3564_02985</name>
</gene>
<evidence type="ECO:0000256" key="9">
    <source>
        <dbReference type="ARBA" id="ARBA00023167"/>
    </source>
</evidence>
<evidence type="ECO:0000256" key="1">
    <source>
        <dbReference type="ARBA" id="ARBA00001974"/>
    </source>
</evidence>
<dbReference type="PANTHER" id="PTHR45754">
    <property type="entry name" value="METHYLENETETRAHYDROFOLATE REDUCTASE"/>
    <property type="match status" value="1"/>
</dbReference>
<dbReference type="InterPro" id="IPR029041">
    <property type="entry name" value="FAD-linked_oxidoreductase-like"/>
</dbReference>
<evidence type="ECO:0000256" key="11">
    <source>
        <dbReference type="ARBA" id="ARBA00034529"/>
    </source>
</evidence>
<proteinExistence type="inferred from homology"/>
<evidence type="ECO:0000256" key="4">
    <source>
        <dbReference type="ARBA" id="ARBA00022605"/>
    </source>
</evidence>
<comment type="pathway">
    <text evidence="2">One-carbon metabolism; tetrahydrofolate interconversion.</text>
</comment>
<organism evidence="12">
    <name type="scientific">freshwater metagenome</name>
    <dbReference type="NCBI Taxonomy" id="449393"/>
    <lineage>
        <taxon>unclassified sequences</taxon>
        <taxon>metagenomes</taxon>
        <taxon>ecological metagenomes</taxon>
    </lineage>
</organism>
<evidence type="ECO:0000256" key="7">
    <source>
        <dbReference type="ARBA" id="ARBA00023002"/>
    </source>
</evidence>
<dbReference type="NCBIfam" id="TIGR00676">
    <property type="entry name" value="fadh2"/>
    <property type="match status" value="1"/>
</dbReference>
<evidence type="ECO:0000313" key="12">
    <source>
        <dbReference type="EMBL" id="CAB4941534.1"/>
    </source>
</evidence>